<evidence type="ECO:0000313" key="2">
    <source>
        <dbReference type="EMBL" id="VVB12539.1"/>
    </source>
</evidence>
<feature type="compositionally biased region" description="Basic and acidic residues" evidence="1">
    <location>
        <begin position="34"/>
        <end position="45"/>
    </location>
</feature>
<sequence>MAKMKHAKNAAPVADISLVKNSVNPMNQNSHVGETSKSKKAKPVEDTTMQCSNDDKAPVEDLSPVKYSATKEFESPCHGNS</sequence>
<proteinExistence type="predicted"/>
<feature type="compositionally biased region" description="Polar residues" evidence="1">
    <location>
        <begin position="19"/>
        <end position="33"/>
    </location>
</feature>
<comment type="caution">
    <text evidence="2">The sequence shown here is derived from an EMBL/GenBank/DDBJ whole genome shotgun (WGS) entry which is preliminary data.</text>
</comment>
<evidence type="ECO:0000256" key="1">
    <source>
        <dbReference type="SAM" id="MobiDB-lite"/>
    </source>
</evidence>
<keyword evidence="3" id="KW-1185">Reference proteome</keyword>
<evidence type="ECO:0000313" key="3">
    <source>
        <dbReference type="Proteomes" id="UP000489600"/>
    </source>
</evidence>
<dbReference type="Proteomes" id="UP000489600">
    <property type="component" value="Unassembled WGS sequence"/>
</dbReference>
<gene>
    <name evidence="2" type="ORF">ANE_LOCUS22983</name>
</gene>
<protein>
    <submittedName>
        <fullName evidence="2">Uncharacterized protein</fullName>
    </submittedName>
</protein>
<dbReference type="AlphaFoldDB" id="A0A565CFX6"/>
<dbReference type="EMBL" id="CABITT030000007">
    <property type="protein sequence ID" value="VVB12539.1"/>
    <property type="molecule type" value="Genomic_DNA"/>
</dbReference>
<feature type="region of interest" description="Disordered" evidence="1">
    <location>
        <begin position="1"/>
        <end position="81"/>
    </location>
</feature>
<reference evidence="2" key="1">
    <citation type="submission" date="2019-07" db="EMBL/GenBank/DDBJ databases">
        <authorList>
            <person name="Dittberner H."/>
        </authorList>
    </citation>
    <scope>NUCLEOTIDE SEQUENCE [LARGE SCALE GENOMIC DNA]</scope>
</reference>
<accession>A0A565CFX6</accession>
<name>A0A565CFX6_9BRAS</name>
<organism evidence="2 3">
    <name type="scientific">Arabis nemorensis</name>
    <dbReference type="NCBI Taxonomy" id="586526"/>
    <lineage>
        <taxon>Eukaryota</taxon>
        <taxon>Viridiplantae</taxon>
        <taxon>Streptophyta</taxon>
        <taxon>Embryophyta</taxon>
        <taxon>Tracheophyta</taxon>
        <taxon>Spermatophyta</taxon>
        <taxon>Magnoliopsida</taxon>
        <taxon>eudicotyledons</taxon>
        <taxon>Gunneridae</taxon>
        <taxon>Pentapetalae</taxon>
        <taxon>rosids</taxon>
        <taxon>malvids</taxon>
        <taxon>Brassicales</taxon>
        <taxon>Brassicaceae</taxon>
        <taxon>Arabideae</taxon>
        <taxon>Arabis</taxon>
    </lineage>
</organism>